<reference evidence="1 2" key="1">
    <citation type="submission" date="2019-08" db="EMBL/GenBank/DDBJ databases">
        <title>The genome of the soybean aphid Biotype 1, its phylome, world population structure and adaptation to the North American continent.</title>
        <authorList>
            <person name="Giordano R."/>
            <person name="Donthu R.K."/>
            <person name="Hernandez A.G."/>
            <person name="Wright C.L."/>
            <person name="Zimin A.V."/>
        </authorList>
    </citation>
    <scope>NUCLEOTIDE SEQUENCE [LARGE SCALE GENOMIC DNA]</scope>
    <source>
        <tissue evidence="1">Whole aphids</tissue>
    </source>
</reference>
<dbReference type="AlphaFoldDB" id="A0A6G0SUY9"/>
<dbReference type="OrthoDB" id="6621237at2759"/>
<evidence type="ECO:0000313" key="1">
    <source>
        <dbReference type="EMBL" id="KAE9522082.1"/>
    </source>
</evidence>
<keyword evidence="2" id="KW-1185">Reference proteome</keyword>
<proteinExistence type="predicted"/>
<dbReference type="EMBL" id="VYZN01001630">
    <property type="protein sequence ID" value="KAE9522082.1"/>
    <property type="molecule type" value="Genomic_DNA"/>
</dbReference>
<dbReference type="Proteomes" id="UP000475862">
    <property type="component" value="Unassembled WGS sequence"/>
</dbReference>
<name>A0A6G0SUY9_APHGL</name>
<comment type="caution">
    <text evidence="1">The sequence shown here is derived from an EMBL/GenBank/DDBJ whole genome shotgun (WGS) entry which is preliminary data.</text>
</comment>
<sequence length="170" mass="19357">MITQELSARDFETRRAVCEDILQNIPVGAVLISSDEAHFHLSGTVNKQNFRYWATENPQEIHQRPLHSPYVTVWCAVAEFGVLGPYFFEENGQKVTVTADPLPHLVFTYSTKLFPFDNNTYIHSGLCLECSIHGISSFFQSCKTSPQEKHSTTSFTPLYMKPQSANKYLF</sequence>
<dbReference type="InterPro" id="IPR036397">
    <property type="entry name" value="RNaseH_sf"/>
</dbReference>
<organism evidence="1 2">
    <name type="scientific">Aphis glycines</name>
    <name type="common">Soybean aphid</name>
    <dbReference type="NCBI Taxonomy" id="307491"/>
    <lineage>
        <taxon>Eukaryota</taxon>
        <taxon>Metazoa</taxon>
        <taxon>Ecdysozoa</taxon>
        <taxon>Arthropoda</taxon>
        <taxon>Hexapoda</taxon>
        <taxon>Insecta</taxon>
        <taxon>Pterygota</taxon>
        <taxon>Neoptera</taxon>
        <taxon>Paraneoptera</taxon>
        <taxon>Hemiptera</taxon>
        <taxon>Sternorrhyncha</taxon>
        <taxon>Aphidomorpha</taxon>
        <taxon>Aphidoidea</taxon>
        <taxon>Aphididae</taxon>
        <taxon>Aphidini</taxon>
        <taxon>Aphis</taxon>
        <taxon>Aphis</taxon>
    </lineage>
</organism>
<accession>A0A6G0SUY9</accession>
<gene>
    <name evidence="1" type="ORF">AGLY_017526</name>
</gene>
<dbReference type="PANTHER" id="PTHR47326:SF1">
    <property type="entry name" value="HTH PSQ-TYPE DOMAIN-CONTAINING PROTEIN"/>
    <property type="match status" value="1"/>
</dbReference>
<protein>
    <submittedName>
        <fullName evidence="1">Uncharacterized protein</fullName>
    </submittedName>
</protein>
<dbReference type="Gene3D" id="3.30.420.10">
    <property type="entry name" value="Ribonuclease H-like superfamily/Ribonuclease H"/>
    <property type="match status" value="1"/>
</dbReference>
<dbReference type="GO" id="GO:0003676">
    <property type="term" value="F:nucleic acid binding"/>
    <property type="evidence" value="ECO:0007669"/>
    <property type="project" value="InterPro"/>
</dbReference>
<dbReference type="PANTHER" id="PTHR47326">
    <property type="entry name" value="TRANSPOSABLE ELEMENT TC3 TRANSPOSASE-LIKE PROTEIN"/>
    <property type="match status" value="1"/>
</dbReference>
<evidence type="ECO:0000313" key="2">
    <source>
        <dbReference type="Proteomes" id="UP000475862"/>
    </source>
</evidence>